<gene>
    <name evidence="2" type="ORF">BA1DRAFT_00048</name>
</gene>
<comment type="caution">
    <text evidence="2">The sequence shown here is derived from an EMBL/GenBank/DDBJ whole genome shotgun (WGS) entry which is preliminary data.</text>
</comment>
<keyword evidence="3" id="KW-1185">Reference proteome</keyword>
<dbReference type="InterPro" id="IPR039366">
    <property type="entry name" value="Pilotin"/>
</dbReference>
<name>A0A022PPB8_9GAMM</name>
<proteinExistence type="predicted"/>
<dbReference type="Proteomes" id="UP000023464">
    <property type="component" value="Unassembled WGS sequence"/>
</dbReference>
<dbReference type="PROSITE" id="PS51257">
    <property type="entry name" value="PROKAR_LIPOPROTEIN"/>
    <property type="match status" value="1"/>
</dbReference>
<dbReference type="InterPro" id="IPR053196">
    <property type="entry name" value="Lipoprotein_YbaY-like"/>
</dbReference>
<feature type="chain" id="PRO_5001503373" description="Lipoprotein" evidence="1">
    <location>
        <begin position="24"/>
        <end position="148"/>
    </location>
</feature>
<dbReference type="PATRIC" id="fig|1393736.3.peg.48"/>
<dbReference type="EMBL" id="JFGV01000001">
    <property type="protein sequence ID" value="EYU17269.1"/>
    <property type="molecule type" value="Genomic_DNA"/>
</dbReference>
<accession>A0A022PPB8</accession>
<dbReference type="Pfam" id="PF09619">
    <property type="entry name" value="YscW"/>
    <property type="match status" value="1"/>
</dbReference>
<dbReference type="RefSeq" id="WP_036775144.1">
    <property type="nucleotide sequence ID" value="NZ_CAWLTM010000114.1"/>
</dbReference>
<feature type="signal peptide" evidence="1">
    <location>
        <begin position="1"/>
        <end position="23"/>
    </location>
</feature>
<dbReference type="PANTHER" id="PTHR38013">
    <property type="entry name" value="GLYCOPROTEIN/POLYSACCHARIDE METABOLISM"/>
    <property type="match status" value="1"/>
</dbReference>
<dbReference type="PANTHER" id="PTHR38013:SF1">
    <property type="entry name" value="GLYCOPROTEIN_POLYSACCHARIDE METABOLISM"/>
    <property type="match status" value="1"/>
</dbReference>
<dbReference type="AlphaFoldDB" id="A0A022PPB8"/>
<evidence type="ECO:0000256" key="1">
    <source>
        <dbReference type="SAM" id="SignalP"/>
    </source>
</evidence>
<keyword evidence="1" id="KW-0732">Signal</keyword>
<organism evidence="2 3">
    <name type="scientific">Photorhabdus aegyptia</name>
    <dbReference type="NCBI Taxonomy" id="2805098"/>
    <lineage>
        <taxon>Bacteria</taxon>
        <taxon>Pseudomonadati</taxon>
        <taxon>Pseudomonadota</taxon>
        <taxon>Gammaproteobacteria</taxon>
        <taxon>Enterobacterales</taxon>
        <taxon>Morganellaceae</taxon>
        <taxon>Photorhabdus</taxon>
    </lineage>
</organism>
<sequence length="148" mass="16050">MKLWQLPVGVLLAVALVGCNAQGAEVVDTQVEKIENPMKRSFVEGNINILQRIALPADAVLTVALSDVSLLDAPSVTLSQKVERLGGKQSPFHFVLPYQSDKIKPGARIVVSASVSLHSRLMFVTDTAYEVINNGKTKNIEITLKAVR</sequence>
<evidence type="ECO:0000313" key="2">
    <source>
        <dbReference type="EMBL" id="EYU17269.1"/>
    </source>
</evidence>
<reference evidence="2 3" key="1">
    <citation type="submission" date="2014-03" db="EMBL/GenBank/DDBJ databases">
        <title>Draft Genome of Photorhabdus luminescens BA1, an Egyptian Isolate.</title>
        <authorList>
            <person name="Ghazal S."/>
            <person name="Hurst S.G.IV."/>
            <person name="Morris K."/>
            <person name="Thomas K."/>
            <person name="Tisa L.S."/>
        </authorList>
    </citation>
    <scope>NUCLEOTIDE SEQUENCE [LARGE SCALE GENOMIC DNA]</scope>
    <source>
        <strain evidence="2 3">BA1</strain>
    </source>
</reference>
<protein>
    <recommendedName>
        <fullName evidence="4">Lipoprotein</fullName>
    </recommendedName>
</protein>
<evidence type="ECO:0000313" key="3">
    <source>
        <dbReference type="Proteomes" id="UP000023464"/>
    </source>
</evidence>
<evidence type="ECO:0008006" key="4">
    <source>
        <dbReference type="Google" id="ProtNLM"/>
    </source>
</evidence>